<proteinExistence type="predicted"/>
<name>A0A2G8S473_9APHY</name>
<comment type="caution">
    <text evidence="2">The sequence shown here is derived from an EMBL/GenBank/DDBJ whole genome shotgun (WGS) entry which is preliminary data.</text>
</comment>
<dbReference type="SUPFAM" id="SSF56112">
    <property type="entry name" value="Protein kinase-like (PK-like)"/>
    <property type="match status" value="1"/>
</dbReference>
<protein>
    <recommendedName>
        <fullName evidence="4">Protein kinase domain-containing protein</fullName>
    </recommendedName>
</protein>
<dbReference type="EMBL" id="AYKW01000023">
    <property type="protein sequence ID" value="PIL28583.1"/>
    <property type="molecule type" value="Genomic_DNA"/>
</dbReference>
<evidence type="ECO:0000256" key="1">
    <source>
        <dbReference type="SAM" id="MobiDB-lite"/>
    </source>
</evidence>
<evidence type="ECO:0000313" key="2">
    <source>
        <dbReference type="EMBL" id="PIL28583.1"/>
    </source>
</evidence>
<dbReference type="AlphaFoldDB" id="A0A2G8S473"/>
<evidence type="ECO:0000313" key="3">
    <source>
        <dbReference type="Proteomes" id="UP000230002"/>
    </source>
</evidence>
<accession>A0A2G8S473</accession>
<feature type="region of interest" description="Disordered" evidence="1">
    <location>
        <begin position="446"/>
        <end position="509"/>
    </location>
</feature>
<evidence type="ECO:0008006" key="4">
    <source>
        <dbReference type="Google" id="ProtNLM"/>
    </source>
</evidence>
<keyword evidence="3" id="KW-1185">Reference proteome</keyword>
<feature type="compositionally biased region" description="Acidic residues" evidence="1">
    <location>
        <begin position="475"/>
        <end position="508"/>
    </location>
</feature>
<reference evidence="2 3" key="1">
    <citation type="journal article" date="2015" name="Sci. Rep.">
        <title>Chromosome-level genome map provides insights into diverse defense mechanisms in the medicinal fungus Ganoderma sinense.</title>
        <authorList>
            <person name="Zhu Y."/>
            <person name="Xu J."/>
            <person name="Sun C."/>
            <person name="Zhou S."/>
            <person name="Xu H."/>
            <person name="Nelson D.R."/>
            <person name="Qian J."/>
            <person name="Song J."/>
            <person name="Luo H."/>
            <person name="Xiang L."/>
            <person name="Li Y."/>
            <person name="Xu Z."/>
            <person name="Ji A."/>
            <person name="Wang L."/>
            <person name="Lu S."/>
            <person name="Hayward A."/>
            <person name="Sun W."/>
            <person name="Li X."/>
            <person name="Schwartz D.C."/>
            <person name="Wang Y."/>
            <person name="Chen S."/>
        </authorList>
    </citation>
    <scope>NUCLEOTIDE SEQUENCE [LARGE SCALE GENOMIC DNA]</scope>
    <source>
        <strain evidence="2 3">ZZ0214-1</strain>
    </source>
</reference>
<dbReference type="InterPro" id="IPR011009">
    <property type="entry name" value="Kinase-like_dom_sf"/>
</dbReference>
<dbReference type="Gene3D" id="1.10.510.10">
    <property type="entry name" value="Transferase(Phosphotransferase) domain 1"/>
    <property type="match status" value="1"/>
</dbReference>
<dbReference type="Proteomes" id="UP000230002">
    <property type="component" value="Unassembled WGS sequence"/>
</dbReference>
<gene>
    <name evidence="2" type="ORF">GSI_08624</name>
</gene>
<dbReference type="OrthoDB" id="3250989at2759"/>
<organism evidence="2 3">
    <name type="scientific">Ganoderma sinense ZZ0214-1</name>
    <dbReference type="NCBI Taxonomy" id="1077348"/>
    <lineage>
        <taxon>Eukaryota</taxon>
        <taxon>Fungi</taxon>
        <taxon>Dikarya</taxon>
        <taxon>Basidiomycota</taxon>
        <taxon>Agaricomycotina</taxon>
        <taxon>Agaricomycetes</taxon>
        <taxon>Polyporales</taxon>
        <taxon>Polyporaceae</taxon>
        <taxon>Ganoderma</taxon>
    </lineage>
</organism>
<sequence length="594" mass="66145">MSLKGLIPVKIDKRVDRCDETFDTLRCLYDLHDALENVKYAPDKKCKKALAKVLRELFDDPSLQVDAKKVGEGKHRSTDLEIRGECYTPHGFPALYIVGKDKLRPGTGGDPEIGGFSVYKHAVVGSKYAAVREMTCCPCLVVAMEDMGLQIYAAYLSEKAYCVQLCDIPVLSLRTWGEDSHEETSYAFNLQVVRKTAQELRNAYARVHTGSAIPNAPHLYPPHTSLARFTVPKLPFPLVLVDHVPASSSTAGHSWLTLPPPRLLFTGFISRAGGAPLPVHVKFFRDEEYGVKAHHLLATRELDGERTPLAPAFALYDILPGMKMVVMQTLEGDTLEHLLQSGATVSHKELKDIHTAVALLHRHGFVHGNIRPSNVIIQRSPADVDGTTVTRAYLIDFAMAGRAGKARYPWQLDKNIRWPAPTWLLVNRLIPKEDDLFMLKHLLSPLEDKPGEDAPEPTSNNDNADTDPGTRAGGGEEDEEREREQEDRMEEDLMEEDSDDSSDSDSGMDDIWSALGILVKGEKATDFGRSRGLGRPLFPHNVNSNVWWPQPADELRFQESVAMAEDRFVLNDTLKELLGEDADSGPQQMPDRRG</sequence>